<feature type="transmembrane region" description="Helical" evidence="1">
    <location>
        <begin position="843"/>
        <end position="863"/>
    </location>
</feature>
<evidence type="ECO:0000256" key="2">
    <source>
        <dbReference type="SAM" id="SignalP"/>
    </source>
</evidence>
<dbReference type="EMBL" id="CAJVQA010002357">
    <property type="protein sequence ID" value="CAG8544555.1"/>
    <property type="molecule type" value="Genomic_DNA"/>
</dbReference>
<protein>
    <submittedName>
        <fullName evidence="3">3296_t:CDS:1</fullName>
    </submittedName>
</protein>
<evidence type="ECO:0000313" key="4">
    <source>
        <dbReference type="Proteomes" id="UP000789759"/>
    </source>
</evidence>
<accession>A0A9N9AW70</accession>
<name>A0A9N9AW70_9GLOM</name>
<dbReference type="AlphaFoldDB" id="A0A9N9AW70"/>
<feature type="signal peptide" evidence="2">
    <location>
        <begin position="1"/>
        <end position="26"/>
    </location>
</feature>
<keyword evidence="1" id="KW-0812">Transmembrane</keyword>
<evidence type="ECO:0000256" key="1">
    <source>
        <dbReference type="SAM" id="Phobius"/>
    </source>
</evidence>
<evidence type="ECO:0000313" key="3">
    <source>
        <dbReference type="EMBL" id="CAG8544555.1"/>
    </source>
</evidence>
<comment type="caution">
    <text evidence="3">The sequence shown here is derived from an EMBL/GenBank/DDBJ whole genome shotgun (WGS) entry which is preliminary data.</text>
</comment>
<feature type="transmembrane region" description="Helical" evidence="1">
    <location>
        <begin position="798"/>
        <end position="822"/>
    </location>
</feature>
<organism evidence="3 4">
    <name type="scientific">Cetraspora pellucida</name>
    <dbReference type="NCBI Taxonomy" id="1433469"/>
    <lineage>
        <taxon>Eukaryota</taxon>
        <taxon>Fungi</taxon>
        <taxon>Fungi incertae sedis</taxon>
        <taxon>Mucoromycota</taxon>
        <taxon>Glomeromycotina</taxon>
        <taxon>Glomeromycetes</taxon>
        <taxon>Diversisporales</taxon>
        <taxon>Gigasporaceae</taxon>
        <taxon>Cetraspora</taxon>
    </lineage>
</organism>
<keyword evidence="1" id="KW-1133">Transmembrane helix</keyword>
<feature type="transmembrane region" description="Helical" evidence="1">
    <location>
        <begin position="883"/>
        <end position="902"/>
    </location>
</feature>
<gene>
    <name evidence="3" type="ORF">CPELLU_LOCUS4454</name>
</gene>
<keyword evidence="1" id="KW-0472">Membrane</keyword>
<keyword evidence="4" id="KW-1185">Reference proteome</keyword>
<sequence>MKLYYNLTAQCLYLISLCLFITSTISQQSQLNFFNYTENTTNTEFPQNAPKVVNIRTYDDGTTLVHIIRYGIQTADCSRINGINLEPILRIRVIQLNGTVIEINANLDIDSLNFCLFKNEFLVNPIEIFPLQQPFILVNYYKTNNTSDLKTYEEWGQVIDWSGKSLSVIYYGPSYVNPQGSWVSESKIRLNVNEKLGFLRYVVVNNDTSKWIEWQQYLVDDFGNLSRLSSDNVLINLEETSLVTTSLSTIDSGYAIFQAYTSQIEYNATISFTRVELNVIFISYNQTISNEHAFILYQGFHRVINISNLETQCVTVPFGIGHVCTVFVNGSTISYYVEINFLSSGAVLSSTLIPPPKLTGLPQQDFKRVQMPFGGYIFDTTFYNFNSNTNYHYIGVYNEDKLFERLGPFITNEFDVYAIMNNNNTFMLASSYTNSQNTSWSLLTISLPQFLKDHDNGYKNLLIDKITPPINASVNSLTNALRITFFDPVVLSTGNLTIYKTSDNSIRQRVSASMEEFCTIDPDGKTIIIKVISSTFNEYGELYSVTMDNNFVKSKEYNEPLKGFVGGNLKYNSSNILALSDFYFIDILIDILYYLVYRAPPSEDRNVYSAHLTTEATKTVLTLSRNDQTIYFNSLLDEISIKLPVRRERLNIYGYPRPIHDSITDLENIEFYILIVNSPNPAQNENTVLGVVSNLDTMITDKAVTEFSIGLTNDLDSTFGLKPSGIMLSAWNEYFVQVIVAIIIYIIFCLLSHILNYKLKSKEFEAISSAILRLGLIIPNFFFSTVFVMTYSNVVPELYFPSLLLLNISALSNFYIATYTIYKGFKDPVIGKSFQQWVIKHRSLTAMFIILTATDYEYLFILRDVPRFTKGPYRYEQINIFNMLKRIFGIAIMWGAFFDVFFRNIPQIIIQKSNLEIKESYQEIDEKSDLKFIEADSINKKASLRSLSMLQIKYCSTLIDVQEITESLKGTN</sequence>
<dbReference type="Proteomes" id="UP000789759">
    <property type="component" value="Unassembled WGS sequence"/>
</dbReference>
<feature type="transmembrane region" description="Helical" evidence="1">
    <location>
        <begin position="734"/>
        <end position="759"/>
    </location>
</feature>
<proteinExistence type="predicted"/>
<dbReference type="OrthoDB" id="2425756at2759"/>
<feature type="chain" id="PRO_5040115440" evidence="2">
    <location>
        <begin position="27"/>
        <end position="972"/>
    </location>
</feature>
<feature type="transmembrane region" description="Helical" evidence="1">
    <location>
        <begin position="771"/>
        <end position="792"/>
    </location>
</feature>
<keyword evidence="2" id="KW-0732">Signal</keyword>
<reference evidence="3" key="1">
    <citation type="submission" date="2021-06" db="EMBL/GenBank/DDBJ databases">
        <authorList>
            <person name="Kallberg Y."/>
            <person name="Tangrot J."/>
            <person name="Rosling A."/>
        </authorList>
    </citation>
    <scope>NUCLEOTIDE SEQUENCE</scope>
    <source>
        <strain evidence="3">FL966</strain>
    </source>
</reference>